<gene>
    <name evidence="1" type="ORF">DVH24_007987</name>
</gene>
<dbReference type="Proteomes" id="UP000290289">
    <property type="component" value="Chromosome 6"/>
</dbReference>
<comment type="caution">
    <text evidence="1">The sequence shown here is derived from an EMBL/GenBank/DDBJ whole genome shotgun (WGS) entry which is preliminary data.</text>
</comment>
<name>A0A498JKW3_MALDO</name>
<dbReference type="EMBL" id="RDQH01000332">
    <property type="protein sequence ID" value="RXH95487.1"/>
    <property type="molecule type" value="Genomic_DNA"/>
</dbReference>
<protein>
    <submittedName>
        <fullName evidence="1">Uncharacterized protein</fullName>
    </submittedName>
</protein>
<reference evidence="1 2" key="1">
    <citation type="submission" date="2018-10" db="EMBL/GenBank/DDBJ databases">
        <title>A high-quality apple genome assembly.</title>
        <authorList>
            <person name="Hu J."/>
        </authorList>
    </citation>
    <scope>NUCLEOTIDE SEQUENCE [LARGE SCALE GENOMIC DNA]</scope>
    <source>
        <strain evidence="2">cv. HFTH1</strain>
        <tissue evidence="1">Young leaf</tissue>
    </source>
</reference>
<keyword evidence="2" id="KW-1185">Reference proteome</keyword>
<sequence length="154" mass="17129">MKGLRIEAYNPGVKAVSHQHLQVILVNLRFSIILKNEATELPTHVVHMLPFNKNLDGMNEKLTAGGKSAKKISLRSSLEEAKRLERQAPFLVQRSLPIYSMNCFLLPKTLCEDLQLRTLDGLIGSLGRVCVARRIKVVLGSARSMILISTSLPN</sequence>
<accession>A0A498JKW3</accession>
<proteinExistence type="predicted"/>
<evidence type="ECO:0000313" key="2">
    <source>
        <dbReference type="Proteomes" id="UP000290289"/>
    </source>
</evidence>
<organism evidence="1 2">
    <name type="scientific">Malus domestica</name>
    <name type="common">Apple</name>
    <name type="synonym">Pyrus malus</name>
    <dbReference type="NCBI Taxonomy" id="3750"/>
    <lineage>
        <taxon>Eukaryota</taxon>
        <taxon>Viridiplantae</taxon>
        <taxon>Streptophyta</taxon>
        <taxon>Embryophyta</taxon>
        <taxon>Tracheophyta</taxon>
        <taxon>Spermatophyta</taxon>
        <taxon>Magnoliopsida</taxon>
        <taxon>eudicotyledons</taxon>
        <taxon>Gunneridae</taxon>
        <taxon>Pentapetalae</taxon>
        <taxon>rosids</taxon>
        <taxon>fabids</taxon>
        <taxon>Rosales</taxon>
        <taxon>Rosaceae</taxon>
        <taxon>Amygdaloideae</taxon>
        <taxon>Maleae</taxon>
        <taxon>Malus</taxon>
    </lineage>
</organism>
<dbReference type="AlphaFoldDB" id="A0A498JKW3"/>
<evidence type="ECO:0000313" key="1">
    <source>
        <dbReference type="EMBL" id="RXH95487.1"/>
    </source>
</evidence>